<keyword evidence="3" id="KW-1185">Reference proteome</keyword>
<accession>A0A931E726</accession>
<evidence type="ECO:0000313" key="3">
    <source>
        <dbReference type="Proteomes" id="UP000694480"/>
    </source>
</evidence>
<protein>
    <submittedName>
        <fullName evidence="2">Uncharacterized protein</fullName>
    </submittedName>
</protein>
<dbReference type="RefSeq" id="WP_194739874.1">
    <property type="nucleotide sequence ID" value="NZ_JADKYY010000012.1"/>
</dbReference>
<dbReference type="Proteomes" id="UP000694480">
    <property type="component" value="Unassembled WGS sequence"/>
</dbReference>
<gene>
    <name evidence="2" type="ORF">IC612_09090</name>
</gene>
<sequence>MKILNNTMIRRALLGGAGLFFLLLAVMDRAPWMLPVGVYFLLMGVMGWGCGSSGCSPSSKIEKNT</sequence>
<dbReference type="EMBL" id="JADKYY010000012">
    <property type="protein sequence ID" value="MBF5027950.1"/>
    <property type="molecule type" value="Genomic_DNA"/>
</dbReference>
<keyword evidence="1" id="KW-1133">Transmembrane helix</keyword>
<keyword evidence="1" id="KW-0812">Transmembrane</keyword>
<organism evidence="2 3">
    <name type="scientific">Planobacterium oryzisoli</name>
    <dbReference type="NCBI Taxonomy" id="2771435"/>
    <lineage>
        <taxon>Bacteria</taxon>
        <taxon>Pseudomonadati</taxon>
        <taxon>Bacteroidota</taxon>
        <taxon>Flavobacteriia</taxon>
        <taxon>Flavobacteriales</taxon>
        <taxon>Weeksellaceae</taxon>
        <taxon>Chryseobacterium group</taxon>
        <taxon>Chryseobacterium</taxon>
    </lineage>
</organism>
<reference evidence="2" key="1">
    <citation type="submission" date="2020-11" db="EMBL/GenBank/DDBJ databases">
        <title>Genome seq and assembly of Planobacterium sp.</title>
        <authorList>
            <person name="Chhetri G."/>
        </authorList>
    </citation>
    <scope>NUCLEOTIDE SEQUENCE</scope>
    <source>
        <strain evidence="2">GCR5</strain>
    </source>
</reference>
<keyword evidence="1" id="KW-0472">Membrane</keyword>
<evidence type="ECO:0000256" key="1">
    <source>
        <dbReference type="SAM" id="Phobius"/>
    </source>
</evidence>
<evidence type="ECO:0000313" key="2">
    <source>
        <dbReference type="EMBL" id="MBF5027950.1"/>
    </source>
</evidence>
<dbReference type="AlphaFoldDB" id="A0A931E726"/>
<comment type="caution">
    <text evidence="2">The sequence shown here is derived from an EMBL/GenBank/DDBJ whole genome shotgun (WGS) entry which is preliminary data.</text>
</comment>
<proteinExistence type="predicted"/>
<name>A0A931E726_9FLAO</name>
<feature type="transmembrane region" description="Helical" evidence="1">
    <location>
        <begin position="37"/>
        <end position="55"/>
    </location>
</feature>